<dbReference type="Proteomes" id="UP000070058">
    <property type="component" value="Unassembled WGS sequence"/>
</dbReference>
<protein>
    <submittedName>
        <fullName evidence="1">Uncharacterized protein</fullName>
    </submittedName>
</protein>
<evidence type="ECO:0000313" key="1">
    <source>
        <dbReference type="EMBL" id="KXU37868.1"/>
    </source>
</evidence>
<keyword evidence="2" id="KW-1185">Reference proteome</keyword>
<proteinExistence type="predicted"/>
<dbReference type="EMBL" id="LSZQ01000011">
    <property type="protein sequence ID" value="KXU37868.1"/>
    <property type="molecule type" value="Genomic_DNA"/>
</dbReference>
<gene>
    <name evidence="1" type="ORF">AXK11_01565</name>
</gene>
<name>A0A139STD6_9BACT</name>
<dbReference type="STRING" id="1548207.AXK11_01565"/>
<reference evidence="2" key="1">
    <citation type="submission" date="2016-02" db="EMBL/GenBank/DDBJ databases">
        <authorList>
            <person name="Sanders J.G."/>
            <person name="Lin J.Y."/>
            <person name="Wertz J.T."/>
            <person name="Russell J.A."/>
            <person name="Moreau C.S."/>
            <person name="Powell S."/>
        </authorList>
    </citation>
    <scope>NUCLEOTIDE SEQUENCE [LARGE SCALE GENOMIC DNA]</scope>
    <source>
        <strain evidence="2">CAG34</strain>
    </source>
</reference>
<organism evidence="1 2">
    <name type="scientific">Cephaloticoccus primus</name>
    <dbReference type="NCBI Taxonomy" id="1548207"/>
    <lineage>
        <taxon>Bacteria</taxon>
        <taxon>Pseudomonadati</taxon>
        <taxon>Verrucomicrobiota</taxon>
        <taxon>Opitutia</taxon>
        <taxon>Opitutales</taxon>
        <taxon>Opitutaceae</taxon>
        <taxon>Cephaloticoccus</taxon>
    </lineage>
</organism>
<sequence length="72" mass="8118">MKTTVSEFRRQFTRMRKLAASGETVTVEADGETYEFRARRKDSLLGCMAGTANLENLREGPAFTLEEWGDLA</sequence>
<accession>A0A139STD6</accession>
<dbReference type="AlphaFoldDB" id="A0A139STD6"/>
<evidence type="ECO:0000313" key="2">
    <source>
        <dbReference type="Proteomes" id="UP000070058"/>
    </source>
</evidence>
<dbReference type="RefSeq" id="WP_068628359.1">
    <property type="nucleotide sequence ID" value="NZ_LSZQ01000011.1"/>
</dbReference>
<comment type="caution">
    <text evidence="1">The sequence shown here is derived from an EMBL/GenBank/DDBJ whole genome shotgun (WGS) entry which is preliminary data.</text>
</comment>